<evidence type="ECO:0000256" key="1">
    <source>
        <dbReference type="SAM" id="MobiDB-lite"/>
    </source>
</evidence>
<feature type="compositionally biased region" description="Basic and acidic residues" evidence="1">
    <location>
        <begin position="16"/>
        <end position="36"/>
    </location>
</feature>
<proteinExistence type="predicted"/>
<evidence type="ECO:0000313" key="3">
    <source>
        <dbReference type="Proteomes" id="UP000613177"/>
    </source>
</evidence>
<sequence length="69" mass="7501">MSTYSQNLFAVLSESGDVRPEPVAAPKEEKKVEPKSDKKRSAKSAAGGDEDELSLEYKATTDKDTVINL</sequence>
<feature type="compositionally biased region" description="Basic and acidic residues" evidence="1">
    <location>
        <begin position="59"/>
        <end position="69"/>
    </location>
</feature>
<feature type="region of interest" description="Disordered" evidence="1">
    <location>
        <begin position="15"/>
        <end position="69"/>
    </location>
</feature>
<accession>A0A8H7SGG0</accession>
<feature type="non-terminal residue" evidence="2">
    <location>
        <position position="1"/>
    </location>
</feature>
<evidence type="ECO:0000313" key="2">
    <source>
        <dbReference type="EMBL" id="KAG2228979.1"/>
    </source>
</evidence>
<dbReference type="EMBL" id="JAEPRE010000328">
    <property type="protein sequence ID" value="KAG2228979.1"/>
    <property type="molecule type" value="Genomic_DNA"/>
</dbReference>
<dbReference type="Proteomes" id="UP000613177">
    <property type="component" value="Unassembled WGS sequence"/>
</dbReference>
<reference evidence="2" key="1">
    <citation type="submission" date="2021-01" db="EMBL/GenBank/DDBJ databases">
        <title>Metabolic potential, ecology and presence of endohyphal bacteria is reflected in genomic diversity of Mucoromycotina.</title>
        <authorList>
            <person name="Muszewska A."/>
            <person name="Okrasinska A."/>
            <person name="Steczkiewicz K."/>
            <person name="Drgas O."/>
            <person name="Orlowska M."/>
            <person name="Perlinska-Lenart U."/>
            <person name="Aleksandrzak-Piekarczyk T."/>
            <person name="Szatraj K."/>
            <person name="Zielenkiewicz U."/>
            <person name="Pilsyk S."/>
            <person name="Malc E."/>
            <person name="Mieczkowski P."/>
            <person name="Kruszewska J.S."/>
            <person name="Biernat P."/>
            <person name="Pawlowska J."/>
        </authorList>
    </citation>
    <scope>NUCLEOTIDE SEQUENCE</scope>
    <source>
        <strain evidence="2">WA0000018081</strain>
    </source>
</reference>
<comment type="caution">
    <text evidence="2">The sequence shown here is derived from an EMBL/GenBank/DDBJ whole genome shotgun (WGS) entry which is preliminary data.</text>
</comment>
<organism evidence="2 3">
    <name type="scientific">Thamnidium elegans</name>
    <dbReference type="NCBI Taxonomy" id="101142"/>
    <lineage>
        <taxon>Eukaryota</taxon>
        <taxon>Fungi</taxon>
        <taxon>Fungi incertae sedis</taxon>
        <taxon>Mucoromycota</taxon>
        <taxon>Mucoromycotina</taxon>
        <taxon>Mucoromycetes</taxon>
        <taxon>Mucorales</taxon>
        <taxon>Mucorineae</taxon>
        <taxon>Mucoraceae</taxon>
        <taxon>Thamnidium</taxon>
    </lineage>
</organism>
<name>A0A8H7SGG0_9FUNG</name>
<gene>
    <name evidence="2" type="ORF">INT48_008692</name>
</gene>
<dbReference type="AlphaFoldDB" id="A0A8H7SGG0"/>
<protein>
    <submittedName>
        <fullName evidence="2">Uncharacterized protein</fullName>
    </submittedName>
</protein>
<keyword evidence="3" id="KW-1185">Reference proteome</keyword>